<sequence>MFPVMMLLKNSASGRRLVVHKDSAPLMMSFHARRIFAWLLRLIVQLSTFLCKKSTNQTPCELHCDQKKKSVESQKEELMRLYMDAKHAGFVVETCPPETATDVARRRFREIVSTGKLMSSARRSQRSSMHVERRLQYEVFSRQY</sequence>
<reference evidence="1" key="1">
    <citation type="submission" date="2021-01" db="EMBL/GenBank/DDBJ databases">
        <authorList>
            <person name="Corre E."/>
            <person name="Pelletier E."/>
            <person name="Niang G."/>
            <person name="Scheremetjew M."/>
            <person name="Finn R."/>
            <person name="Kale V."/>
            <person name="Holt S."/>
            <person name="Cochrane G."/>
            <person name="Meng A."/>
            <person name="Brown T."/>
            <person name="Cohen L."/>
        </authorList>
    </citation>
    <scope>NUCLEOTIDE SEQUENCE</scope>
    <source>
        <strain evidence="1">CCMP 2712</strain>
    </source>
</reference>
<evidence type="ECO:0000313" key="1">
    <source>
        <dbReference type="EMBL" id="CAE2328282.1"/>
    </source>
</evidence>
<gene>
    <name evidence="1" type="ORF">GTHE00462_LOCUS31567</name>
</gene>
<accession>A0A7S4PA55</accession>
<protein>
    <submittedName>
        <fullName evidence="1">Uncharacterized protein</fullName>
    </submittedName>
</protein>
<organism evidence="1">
    <name type="scientific">Guillardia theta</name>
    <name type="common">Cryptophyte</name>
    <name type="synonym">Cryptomonas phi</name>
    <dbReference type="NCBI Taxonomy" id="55529"/>
    <lineage>
        <taxon>Eukaryota</taxon>
        <taxon>Cryptophyceae</taxon>
        <taxon>Pyrenomonadales</taxon>
        <taxon>Geminigeraceae</taxon>
        <taxon>Guillardia</taxon>
    </lineage>
</organism>
<dbReference type="EMBL" id="HBKN01040350">
    <property type="protein sequence ID" value="CAE2328282.1"/>
    <property type="molecule type" value="Transcribed_RNA"/>
</dbReference>
<dbReference type="AlphaFoldDB" id="A0A7S4PA55"/>
<proteinExistence type="predicted"/>
<name>A0A7S4PA55_GUITH</name>